<proteinExistence type="predicted"/>
<comment type="caution">
    <text evidence="1">The sequence shown here is derived from an EMBL/GenBank/DDBJ whole genome shotgun (WGS) entry which is preliminary data.</text>
</comment>
<sequence length="191" mass="20936">MGDIFRFIEERFVDPETKALSPDMAKRFPATVRSPPTSSRLHWWLAGWLAGWLVGGEQIQAFMARAYMMGWWAQGPVVLPEGRLLIGHNLAPLMVGPHPSPVTNTLPEGAGGPTQAQQRASGPIGELVMPTQAVAARFLHTQYLRHTGQALRDPGAMLHQAALLVMALQARPPAPPFRPTLPIFQRGAPMR</sequence>
<dbReference type="Proteomes" id="UP001141327">
    <property type="component" value="Unassembled WGS sequence"/>
</dbReference>
<reference evidence="1" key="1">
    <citation type="journal article" date="2022" name="bioRxiv">
        <title>Genomics of Preaxostyla Flagellates Illuminates Evolutionary Transitions and the Path Towards Mitochondrial Loss.</title>
        <authorList>
            <person name="Novak L.V.F."/>
            <person name="Treitli S.C."/>
            <person name="Pyrih J."/>
            <person name="Halakuc P."/>
            <person name="Pipaliya S.V."/>
            <person name="Vacek V."/>
            <person name="Brzon O."/>
            <person name="Soukal P."/>
            <person name="Eme L."/>
            <person name="Dacks J.B."/>
            <person name="Karnkowska A."/>
            <person name="Elias M."/>
            <person name="Hampl V."/>
        </authorList>
    </citation>
    <scope>NUCLEOTIDE SEQUENCE</scope>
    <source>
        <strain evidence="1">RCP-MX</strain>
    </source>
</reference>
<dbReference type="EMBL" id="JAPMOS010000006">
    <property type="protein sequence ID" value="KAJ4461690.1"/>
    <property type="molecule type" value="Genomic_DNA"/>
</dbReference>
<name>A0ABQ8UVW0_9EUKA</name>
<protein>
    <submittedName>
        <fullName evidence="1">Uncharacterized protein</fullName>
    </submittedName>
</protein>
<evidence type="ECO:0000313" key="2">
    <source>
        <dbReference type="Proteomes" id="UP001141327"/>
    </source>
</evidence>
<evidence type="ECO:0000313" key="1">
    <source>
        <dbReference type="EMBL" id="KAJ4461690.1"/>
    </source>
</evidence>
<organism evidence="1 2">
    <name type="scientific">Paratrimastix pyriformis</name>
    <dbReference type="NCBI Taxonomy" id="342808"/>
    <lineage>
        <taxon>Eukaryota</taxon>
        <taxon>Metamonada</taxon>
        <taxon>Preaxostyla</taxon>
        <taxon>Paratrimastigidae</taxon>
        <taxon>Paratrimastix</taxon>
    </lineage>
</organism>
<accession>A0ABQ8UVW0</accession>
<gene>
    <name evidence="1" type="ORF">PAPYR_1817</name>
</gene>
<keyword evidence="2" id="KW-1185">Reference proteome</keyword>